<protein>
    <submittedName>
        <fullName evidence="2">Uncharacterized protein</fullName>
    </submittedName>
</protein>
<organism evidence="2 3">
    <name type="scientific">Oryza sativa subsp. japonica</name>
    <name type="common">Rice</name>
    <dbReference type="NCBI Taxonomy" id="39947"/>
    <lineage>
        <taxon>Eukaryota</taxon>
        <taxon>Viridiplantae</taxon>
        <taxon>Streptophyta</taxon>
        <taxon>Embryophyta</taxon>
        <taxon>Tracheophyta</taxon>
        <taxon>Spermatophyta</taxon>
        <taxon>Magnoliopsida</taxon>
        <taxon>Liliopsida</taxon>
        <taxon>Poales</taxon>
        <taxon>Poaceae</taxon>
        <taxon>BOP clade</taxon>
        <taxon>Oryzoideae</taxon>
        <taxon>Oryzeae</taxon>
        <taxon>Oryzinae</taxon>
        <taxon>Oryza</taxon>
        <taxon>Oryza sativa</taxon>
    </lineage>
</organism>
<sequence>MPTWRSSLQRGGKEGRGKRGAKEVRRKRRTKPMASRAATTAARAGNDNSGKPREGRTGGDRLGSD</sequence>
<dbReference type="Proteomes" id="UP000000763">
    <property type="component" value="Chromosome 7"/>
</dbReference>
<evidence type="ECO:0000313" key="2">
    <source>
        <dbReference type="EMBL" id="BAC83367.1"/>
    </source>
</evidence>
<dbReference type="EMBL" id="AP004268">
    <property type="protein sequence ID" value="BAC83367.1"/>
    <property type="molecule type" value="Genomic_DNA"/>
</dbReference>
<reference evidence="3" key="2">
    <citation type="journal article" date="2008" name="Nucleic Acids Res.">
        <title>The rice annotation project database (RAP-DB): 2008 update.</title>
        <authorList>
            <consortium name="The rice annotation project (RAP)"/>
        </authorList>
    </citation>
    <scope>GENOME REANNOTATION</scope>
    <source>
        <strain evidence="3">cv. Nipponbare</strain>
    </source>
</reference>
<accession>Q7F0N7</accession>
<name>Q7F0N7_ORYSJ</name>
<dbReference type="AlphaFoldDB" id="Q7F0N7"/>
<feature type="region of interest" description="Disordered" evidence="1">
    <location>
        <begin position="1"/>
        <end position="65"/>
    </location>
</feature>
<reference evidence="3" key="1">
    <citation type="journal article" date="2005" name="Nature">
        <title>The map-based sequence of the rice genome.</title>
        <authorList>
            <consortium name="International rice genome sequencing project (IRGSP)"/>
            <person name="Matsumoto T."/>
            <person name="Wu J."/>
            <person name="Kanamori H."/>
            <person name="Katayose Y."/>
            <person name="Fujisawa M."/>
            <person name="Namiki N."/>
            <person name="Mizuno H."/>
            <person name="Yamamoto K."/>
            <person name="Antonio B.A."/>
            <person name="Baba T."/>
            <person name="Sakata K."/>
            <person name="Nagamura Y."/>
            <person name="Aoki H."/>
            <person name="Arikawa K."/>
            <person name="Arita K."/>
            <person name="Bito T."/>
            <person name="Chiden Y."/>
            <person name="Fujitsuka N."/>
            <person name="Fukunaka R."/>
            <person name="Hamada M."/>
            <person name="Harada C."/>
            <person name="Hayashi A."/>
            <person name="Hijishita S."/>
            <person name="Honda M."/>
            <person name="Hosokawa S."/>
            <person name="Ichikawa Y."/>
            <person name="Idonuma A."/>
            <person name="Iijima M."/>
            <person name="Ikeda M."/>
            <person name="Ikeno M."/>
            <person name="Ito K."/>
            <person name="Ito S."/>
            <person name="Ito T."/>
            <person name="Ito Y."/>
            <person name="Ito Y."/>
            <person name="Iwabuchi A."/>
            <person name="Kamiya K."/>
            <person name="Karasawa W."/>
            <person name="Kurita K."/>
            <person name="Katagiri S."/>
            <person name="Kikuta A."/>
            <person name="Kobayashi H."/>
            <person name="Kobayashi N."/>
            <person name="Machita K."/>
            <person name="Maehara T."/>
            <person name="Masukawa M."/>
            <person name="Mizubayashi T."/>
            <person name="Mukai Y."/>
            <person name="Nagasaki H."/>
            <person name="Nagata Y."/>
            <person name="Naito S."/>
            <person name="Nakashima M."/>
            <person name="Nakama Y."/>
            <person name="Nakamichi Y."/>
            <person name="Nakamura M."/>
            <person name="Meguro A."/>
            <person name="Negishi M."/>
            <person name="Ohta I."/>
            <person name="Ohta T."/>
            <person name="Okamoto M."/>
            <person name="Ono N."/>
            <person name="Saji S."/>
            <person name="Sakaguchi M."/>
            <person name="Sakai K."/>
            <person name="Shibata M."/>
            <person name="Shimokawa T."/>
            <person name="Song J."/>
            <person name="Takazaki Y."/>
            <person name="Terasawa K."/>
            <person name="Tsugane M."/>
            <person name="Tsuji K."/>
            <person name="Ueda S."/>
            <person name="Waki K."/>
            <person name="Yamagata H."/>
            <person name="Yamamoto M."/>
            <person name="Yamamoto S."/>
            <person name="Yamane H."/>
            <person name="Yoshiki S."/>
            <person name="Yoshihara R."/>
            <person name="Yukawa K."/>
            <person name="Zhong H."/>
            <person name="Yano M."/>
            <person name="Yuan Q."/>
            <person name="Ouyang S."/>
            <person name="Liu J."/>
            <person name="Jones K.M."/>
            <person name="Gansberger K."/>
            <person name="Moffat K."/>
            <person name="Hill J."/>
            <person name="Bera J."/>
            <person name="Fadrosh D."/>
            <person name="Jin S."/>
            <person name="Johri S."/>
            <person name="Kim M."/>
            <person name="Overton L."/>
            <person name="Reardon M."/>
            <person name="Tsitrin T."/>
            <person name="Vuong H."/>
            <person name="Weaver B."/>
            <person name="Ciecko A."/>
            <person name="Tallon L."/>
            <person name="Jackson J."/>
            <person name="Pai G."/>
            <person name="Aken S.V."/>
            <person name="Utterback T."/>
            <person name="Reidmuller S."/>
            <person name="Feldblyum T."/>
            <person name="Hsiao J."/>
            <person name="Zismann V."/>
            <person name="Iobst S."/>
            <person name="de Vazeille A.R."/>
            <person name="Buell C.R."/>
            <person name="Ying K."/>
            <person name="Li Y."/>
            <person name="Lu T."/>
            <person name="Huang Y."/>
            <person name="Zhao Q."/>
            <person name="Feng Q."/>
            <person name="Zhang L."/>
            <person name="Zhu J."/>
            <person name="Weng Q."/>
            <person name="Mu J."/>
            <person name="Lu Y."/>
            <person name="Fan D."/>
            <person name="Liu Y."/>
            <person name="Guan J."/>
            <person name="Zhang Y."/>
            <person name="Yu S."/>
            <person name="Liu X."/>
            <person name="Zhang Y."/>
            <person name="Hong G."/>
            <person name="Han B."/>
            <person name="Choisne N."/>
            <person name="Demange N."/>
            <person name="Orjeda G."/>
            <person name="Samain S."/>
            <person name="Cattolico L."/>
            <person name="Pelletier E."/>
            <person name="Couloux A."/>
            <person name="Segurens B."/>
            <person name="Wincker P."/>
            <person name="D'Hont A."/>
            <person name="Scarpelli C."/>
            <person name="Weissenbach J."/>
            <person name="Salanoubat M."/>
            <person name="Quetier F."/>
            <person name="Yu Y."/>
            <person name="Kim H.R."/>
            <person name="Rambo T."/>
            <person name="Currie J."/>
            <person name="Collura K."/>
            <person name="Luo M."/>
            <person name="Yang T."/>
            <person name="Ammiraju J.S.S."/>
            <person name="Engler F."/>
            <person name="Soderlund C."/>
            <person name="Wing R.A."/>
            <person name="Palmer L.E."/>
            <person name="de la Bastide M."/>
            <person name="Spiegel L."/>
            <person name="Nascimento L."/>
            <person name="Zutavern T."/>
            <person name="O'Shaughnessy A."/>
            <person name="Dike S."/>
            <person name="Dedhia N."/>
            <person name="Preston R."/>
            <person name="Balija V."/>
            <person name="McCombie W.R."/>
            <person name="Chow T."/>
            <person name="Chen H."/>
            <person name="Chung M."/>
            <person name="Chen C."/>
            <person name="Shaw J."/>
            <person name="Wu H."/>
            <person name="Hsiao K."/>
            <person name="Chao Y."/>
            <person name="Chu M."/>
            <person name="Cheng C."/>
            <person name="Hour A."/>
            <person name="Lee P."/>
            <person name="Lin S."/>
            <person name="Lin Y."/>
            <person name="Liou J."/>
            <person name="Liu S."/>
            <person name="Hsing Y."/>
            <person name="Raghuvanshi S."/>
            <person name="Mohanty A."/>
            <person name="Bharti A.K."/>
            <person name="Gaur A."/>
            <person name="Gupta V."/>
            <person name="Kumar D."/>
            <person name="Ravi V."/>
            <person name="Vij S."/>
            <person name="Kapur A."/>
            <person name="Khurana P."/>
            <person name="Khurana P."/>
            <person name="Khurana J.P."/>
            <person name="Tyagi A.K."/>
            <person name="Gaikwad K."/>
            <person name="Singh A."/>
            <person name="Dalal V."/>
            <person name="Srivastava S."/>
            <person name="Dixit A."/>
            <person name="Pal A.K."/>
            <person name="Ghazi I.A."/>
            <person name="Yadav M."/>
            <person name="Pandit A."/>
            <person name="Bhargava A."/>
            <person name="Sureshbabu K."/>
            <person name="Batra K."/>
            <person name="Sharma T.R."/>
            <person name="Mohapatra T."/>
            <person name="Singh N.K."/>
            <person name="Messing J."/>
            <person name="Nelson A.B."/>
            <person name="Fuks G."/>
            <person name="Kavchok S."/>
            <person name="Keizer G."/>
            <person name="Linton E."/>
            <person name="Llaca V."/>
            <person name="Song R."/>
            <person name="Tanyolac B."/>
            <person name="Young S."/>
            <person name="Ho-Il K."/>
            <person name="Hahn J.H."/>
            <person name="Sangsakoo G."/>
            <person name="Vanavichit A."/>
            <person name="de Mattos Luiz.A.T."/>
            <person name="Zimmer P.D."/>
            <person name="Malone G."/>
            <person name="Dellagostin O."/>
            <person name="de Oliveira A.C."/>
            <person name="Bevan M."/>
            <person name="Bancroft I."/>
            <person name="Minx P."/>
            <person name="Cordum H."/>
            <person name="Wilson R."/>
            <person name="Cheng Z."/>
            <person name="Jin W."/>
            <person name="Jiang J."/>
            <person name="Leong S.A."/>
            <person name="Iwama H."/>
            <person name="Gojobori T."/>
            <person name="Itoh T."/>
            <person name="Niimura Y."/>
            <person name="Fujii Y."/>
            <person name="Habara T."/>
            <person name="Sakai H."/>
            <person name="Sato Y."/>
            <person name="Wilson G."/>
            <person name="Kumar K."/>
            <person name="McCouch S."/>
            <person name="Juretic N."/>
            <person name="Hoen D."/>
            <person name="Wright S."/>
            <person name="Bruskiewich R."/>
            <person name="Bureau T."/>
            <person name="Miyao A."/>
            <person name="Hirochika H."/>
            <person name="Nishikawa T."/>
            <person name="Kadowaki K."/>
            <person name="Sugiura M."/>
            <person name="Burr B."/>
            <person name="Sasaki T."/>
        </authorList>
    </citation>
    <scope>NUCLEOTIDE SEQUENCE [LARGE SCALE GENOMIC DNA]</scope>
    <source>
        <strain evidence="3">cv. Nipponbare</strain>
    </source>
</reference>
<feature type="compositionally biased region" description="Low complexity" evidence="1">
    <location>
        <begin position="34"/>
        <end position="44"/>
    </location>
</feature>
<proteinExistence type="predicted"/>
<evidence type="ECO:0000256" key="1">
    <source>
        <dbReference type="SAM" id="MobiDB-lite"/>
    </source>
</evidence>
<feature type="compositionally biased region" description="Basic and acidic residues" evidence="1">
    <location>
        <begin position="11"/>
        <end position="23"/>
    </location>
</feature>
<feature type="compositionally biased region" description="Basic and acidic residues" evidence="1">
    <location>
        <begin position="50"/>
        <end position="65"/>
    </location>
</feature>
<evidence type="ECO:0000313" key="3">
    <source>
        <dbReference type="Proteomes" id="UP000000763"/>
    </source>
</evidence>
<gene>
    <name evidence="2" type="primary">P0045F02.126</name>
</gene>